<evidence type="ECO:0000256" key="4">
    <source>
        <dbReference type="ARBA" id="ARBA00023242"/>
    </source>
</evidence>
<evidence type="ECO:0000313" key="6">
    <source>
        <dbReference type="EMBL" id="CAL1409293.1"/>
    </source>
</evidence>
<feature type="domain" description="NAC" evidence="5">
    <location>
        <begin position="8"/>
        <end position="97"/>
    </location>
</feature>
<dbReference type="SUPFAM" id="SSF101941">
    <property type="entry name" value="NAC domain"/>
    <property type="match status" value="1"/>
</dbReference>
<dbReference type="AlphaFoldDB" id="A0AAV2GF23"/>
<dbReference type="Gene3D" id="2.170.150.80">
    <property type="entry name" value="NAC domain"/>
    <property type="match status" value="1"/>
</dbReference>
<evidence type="ECO:0000256" key="3">
    <source>
        <dbReference type="ARBA" id="ARBA00023163"/>
    </source>
</evidence>
<proteinExistence type="predicted"/>
<dbReference type="PANTHER" id="PTHR31719">
    <property type="entry name" value="NAC TRANSCRIPTION FACTOR 56"/>
    <property type="match status" value="1"/>
</dbReference>
<organism evidence="6 7">
    <name type="scientific">Linum trigynum</name>
    <dbReference type="NCBI Taxonomy" id="586398"/>
    <lineage>
        <taxon>Eukaryota</taxon>
        <taxon>Viridiplantae</taxon>
        <taxon>Streptophyta</taxon>
        <taxon>Embryophyta</taxon>
        <taxon>Tracheophyta</taxon>
        <taxon>Spermatophyta</taxon>
        <taxon>Magnoliopsida</taxon>
        <taxon>eudicotyledons</taxon>
        <taxon>Gunneridae</taxon>
        <taxon>Pentapetalae</taxon>
        <taxon>rosids</taxon>
        <taxon>fabids</taxon>
        <taxon>Malpighiales</taxon>
        <taxon>Linaceae</taxon>
        <taxon>Linum</taxon>
    </lineage>
</organism>
<dbReference type="GO" id="GO:0003677">
    <property type="term" value="F:DNA binding"/>
    <property type="evidence" value="ECO:0007669"/>
    <property type="project" value="UniProtKB-KW"/>
</dbReference>
<dbReference type="GO" id="GO:0006355">
    <property type="term" value="P:regulation of DNA-templated transcription"/>
    <property type="evidence" value="ECO:0007669"/>
    <property type="project" value="InterPro"/>
</dbReference>
<dbReference type="PROSITE" id="PS51005">
    <property type="entry name" value="NAC"/>
    <property type="match status" value="1"/>
</dbReference>
<keyword evidence="1" id="KW-0805">Transcription regulation</keyword>
<dbReference type="InterPro" id="IPR036093">
    <property type="entry name" value="NAC_dom_sf"/>
</dbReference>
<protein>
    <recommendedName>
        <fullName evidence="5">NAC domain-containing protein</fullName>
    </recommendedName>
</protein>
<dbReference type="PANTHER" id="PTHR31719:SF179">
    <property type="entry name" value="OS08G0148400 PROTEIN"/>
    <property type="match status" value="1"/>
</dbReference>
<keyword evidence="4" id="KW-0539">Nucleus</keyword>
<evidence type="ECO:0000256" key="2">
    <source>
        <dbReference type="ARBA" id="ARBA00023125"/>
    </source>
</evidence>
<accession>A0AAV2GF23</accession>
<dbReference type="Proteomes" id="UP001497516">
    <property type="component" value="Chromosome 8"/>
</dbReference>
<sequence>MNTWINSFPPGYRFNPQDEELILHYLKKKVLGEELPMNKIVEVNLYRHDPDTLAAMYRKCGEENENSIWKEILGDPVGVARLRIWFRSQLNSSYACL</sequence>
<keyword evidence="7" id="KW-1185">Reference proteome</keyword>
<dbReference type="InterPro" id="IPR003441">
    <property type="entry name" value="NAC-dom"/>
</dbReference>
<reference evidence="6 7" key="1">
    <citation type="submission" date="2024-04" db="EMBL/GenBank/DDBJ databases">
        <authorList>
            <person name="Fracassetti M."/>
        </authorList>
    </citation>
    <scope>NUCLEOTIDE SEQUENCE [LARGE SCALE GENOMIC DNA]</scope>
</reference>
<dbReference type="Pfam" id="PF02365">
    <property type="entry name" value="NAM"/>
    <property type="match status" value="1"/>
</dbReference>
<keyword evidence="3" id="KW-0804">Transcription</keyword>
<name>A0AAV2GF23_9ROSI</name>
<evidence type="ECO:0000313" key="7">
    <source>
        <dbReference type="Proteomes" id="UP001497516"/>
    </source>
</evidence>
<keyword evidence="2" id="KW-0238">DNA-binding</keyword>
<evidence type="ECO:0000259" key="5">
    <source>
        <dbReference type="PROSITE" id="PS51005"/>
    </source>
</evidence>
<gene>
    <name evidence="6" type="ORF">LTRI10_LOCUS48801</name>
</gene>
<evidence type="ECO:0000256" key="1">
    <source>
        <dbReference type="ARBA" id="ARBA00023015"/>
    </source>
</evidence>
<dbReference type="EMBL" id="OZ034821">
    <property type="protein sequence ID" value="CAL1409293.1"/>
    <property type="molecule type" value="Genomic_DNA"/>
</dbReference>